<evidence type="ECO:0000313" key="3">
    <source>
        <dbReference type="Proteomes" id="UP000199392"/>
    </source>
</evidence>
<evidence type="ECO:0000313" key="2">
    <source>
        <dbReference type="EMBL" id="SFT07642.1"/>
    </source>
</evidence>
<dbReference type="CDD" id="cd02209">
    <property type="entry name" value="cupin_XRE_C"/>
    <property type="match status" value="1"/>
</dbReference>
<evidence type="ECO:0000259" key="1">
    <source>
        <dbReference type="Pfam" id="PF07883"/>
    </source>
</evidence>
<dbReference type="Proteomes" id="UP000199392">
    <property type="component" value="Unassembled WGS sequence"/>
</dbReference>
<dbReference type="Pfam" id="PF07883">
    <property type="entry name" value="Cupin_2"/>
    <property type="match status" value="1"/>
</dbReference>
<proteinExistence type="predicted"/>
<dbReference type="STRING" id="311180.SAMN04488050_109229"/>
<dbReference type="InterPro" id="IPR011051">
    <property type="entry name" value="RmlC_Cupin_sf"/>
</dbReference>
<accession>A0A1I6V1V7</accession>
<organism evidence="2 3">
    <name type="scientific">Alloyangia pacifica</name>
    <dbReference type="NCBI Taxonomy" id="311180"/>
    <lineage>
        <taxon>Bacteria</taxon>
        <taxon>Pseudomonadati</taxon>
        <taxon>Pseudomonadota</taxon>
        <taxon>Alphaproteobacteria</taxon>
        <taxon>Rhodobacterales</taxon>
        <taxon>Roseobacteraceae</taxon>
        <taxon>Alloyangia</taxon>
    </lineage>
</organism>
<keyword evidence="3" id="KW-1185">Reference proteome</keyword>
<dbReference type="InterPro" id="IPR013096">
    <property type="entry name" value="Cupin_2"/>
</dbReference>
<sequence length="84" mass="9165">MFELWSWTLVPGETYEADAHSPGTRELVSVSRGRLVVTVGNQSISLDAGGAIRLLTDSPHSYACVGDEPVEFSMAVLERELNRS</sequence>
<dbReference type="AlphaFoldDB" id="A0A1I6V1V7"/>
<feature type="domain" description="Cupin type-2" evidence="1">
    <location>
        <begin position="7"/>
        <end position="72"/>
    </location>
</feature>
<dbReference type="InterPro" id="IPR014710">
    <property type="entry name" value="RmlC-like_jellyroll"/>
</dbReference>
<dbReference type="SUPFAM" id="SSF51182">
    <property type="entry name" value="RmlC-like cupins"/>
    <property type="match status" value="1"/>
</dbReference>
<dbReference type="Gene3D" id="2.60.120.10">
    <property type="entry name" value="Jelly Rolls"/>
    <property type="match status" value="1"/>
</dbReference>
<name>A0A1I6V1V7_9RHOB</name>
<dbReference type="EMBL" id="FOZW01000009">
    <property type="protein sequence ID" value="SFT07642.1"/>
    <property type="molecule type" value="Genomic_DNA"/>
</dbReference>
<gene>
    <name evidence="2" type="ORF">SAMN04488050_109229</name>
</gene>
<reference evidence="3" key="1">
    <citation type="submission" date="2016-10" db="EMBL/GenBank/DDBJ databases">
        <authorList>
            <person name="Varghese N."/>
            <person name="Submissions S."/>
        </authorList>
    </citation>
    <scope>NUCLEOTIDE SEQUENCE [LARGE SCALE GENOMIC DNA]</scope>
    <source>
        <strain evidence="3">DSM 26894</strain>
    </source>
</reference>
<protein>
    <submittedName>
        <fullName evidence="2">Cupin domain-containing protein</fullName>
    </submittedName>
</protein>